<protein>
    <submittedName>
        <fullName evidence="6">Ig domain-containing protein</fullName>
    </submittedName>
</protein>
<evidence type="ECO:0000313" key="6">
    <source>
        <dbReference type="EMBL" id="SKC52917.1"/>
    </source>
</evidence>
<feature type="transmembrane region" description="Helical" evidence="4">
    <location>
        <begin position="374"/>
        <end position="395"/>
    </location>
</feature>
<comment type="similarity">
    <text evidence="1">Belongs to the ice-binding protein family.</text>
</comment>
<evidence type="ECO:0000256" key="4">
    <source>
        <dbReference type="SAM" id="Phobius"/>
    </source>
</evidence>
<dbReference type="Proteomes" id="UP000190827">
    <property type="component" value="Unassembled WGS sequence"/>
</dbReference>
<keyword evidence="4" id="KW-1133">Transmembrane helix</keyword>
<proteinExistence type="inferred from homology"/>
<dbReference type="InterPro" id="IPR015919">
    <property type="entry name" value="Cadherin-like_sf"/>
</dbReference>
<feature type="signal peptide" evidence="5">
    <location>
        <begin position="1"/>
        <end position="42"/>
    </location>
</feature>
<sequence>MRLELSPPARSARPARTRPRLFAAAAVVTVGLLAIGAGPANAATTIDGPINLGTAAGYGVLAASAVTNTGATTINGDLGLSPESSVTGFPPGIVNGTQNVTNEPAALAQNDLLTAMGVASSLTPTTQGVGELTGLNLTPGVYSGGVISLSGNLTLTGTAESVWIFQAASRLDTFTGASIILAGGASACNVFWRVGSSATLDAGAPFVGTVLADTSISTGSGTVVEGRLLASTGAVTLINTVINRPTGCDDGSGSEVTTSPEITSAPLPGGTVGTTYDSTVTSTGSPDATYTVTSGALPPGLVLDSVTGGVTGTPTTPGTYTVTITASNGSAPDDSIESTIVIVPPGTPQVPGQPAVPAGDMTRLPDTGFQGSTLAIVAGSLLGLGLLAGIASVIVRRRRRDQLGG</sequence>
<accession>A0ABY1LNR7</accession>
<evidence type="ECO:0000256" key="1">
    <source>
        <dbReference type="ARBA" id="ARBA00005445"/>
    </source>
</evidence>
<evidence type="ECO:0000313" key="7">
    <source>
        <dbReference type="Proteomes" id="UP000190827"/>
    </source>
</evidence>
<keyword evidence="4" id="KW-0472">Membrane</keyword>
<reference evidence="6 7" key="1">
    <citation type="submission" date="2017-02" db="EMBL/GenBank/DDBJ databases">
        <authorList>
            <person name="Varghese N."/>
            <person name="Submissions S."/>
        </authorList>
    </citation>
    <scope>NUCLEOTIDE SEQUENCE [LARGE SCALE GENOMIC DNA]</scope>
    <source>
        <strain evidence="6 7">VKM Ac-1787</strain>
    </source>
</reference>
<keyword evidence="4" id="KW-0812">Transmembrane</keyword>
<gene>
    <name evidence="6" type="ORF">SAMN06295973_1705</name>
</gene>
<dbReference type="InterPro" id="IPR013783">
    <property type="entry name" value="Ig-like_fold"/>
</dbReference>
<name>A0ABY1LNR7_9MICO</name>
<evidence type="ECO:0000256" key="5">
    <source>
        <dbReference type="SAM" id="SignalP"/>
    </source>
</evidence>
<evidence type="ECO:0000256" key="2">
    <source>
        <dbReference type="ARBA" id="ARBA00022729"/>
    </source>
</evidence>
<feature type="region of interest" description="Disordered" evidence="3">
    <location>
        <begin position="246"/>
        <end position="271"/>
    </location>
</feature>
<dbReference type="InterPro" id="IPR021884">
    <property type="entry name" value="Ice-bd_prot"/>
</dbReference>
<feature type="chain" id="PRO_5045738567" evidence="5">
    <location>
        <begin position="43"/>
        <end position="405"/>
    </location>
</feature>
<keyword evidence="7" id="KW-1185">Reference proteome</keyword>
<dbReference type="RefSeq" id="WP_167374529.1">
    <property type="nucleotide sequence ID" value="NZ_FUZO01000001.1"/>
</dbReference>
<dbReference type="SUPFAM" id="SSF49313">
    <property type="entry name" value="Cadherin-like"/>
    <property type="match status" value="1"/>
</dbReference>
<keyword evidence="2 5" id="KW-0732">Signal</keyword>
<dbReference type="Pfam" id="PF05345">
    <property type="entry name" value="He_PIG"/>
    <property type="match status" value="1"/>
</dbReference>
<organism evidence="6 7">
    <name type="scientific">Plantibacter cousiniae</name>
    <name type="common">nom. nud.</name>
    <dbReference type="NCBI Taxonomy" id="199709"/>
    <lineage>
        <taxon>Bacteria</taxon>
        <taxon>Bacillati</taxon>
        <taxon>Actinomycetota</taxon>
        <taxon>Actinomycetes</taxon>
        <taxon>Micrococcales</taxon>
        <taxon>Microbacteriaceae</taxon>
        <taxon>Plantibacter</taxon>
    </lineage>
</organism>
<comment type="caution">
    <text evidence="6">The sequence shown here is derived from an EMBL/GenBank/DDBJ whole genome shotgun (WGS) entry which is preliminary data.</text>
</comment>
<dbReference type="EMBL" id="FUZO01000001">
    <property type="protein sequence ID" value="SKC52917.1"/>
    <property type="molecule type" value="Genomic_DNA"/>
</dbReference>
<dbReference type="Gene3D" id="2.60.40.10">
    <property type="entry name" value="Immunoglobulins"/>
    <property type="match status" value="1"/>
</dbReference>
<dbReference type="Pfam" id="PF11999">
    <property type="entry name" value="Ice_binding"/>
    <property type="match status" value="1"/>
</dbReference>
<evidence type="ECO:0000256" key="3">
    <source>
        <dbReference type="SAM" id="MobiDB-lite"/>
    </source>
</evidence>